<evidence type="ECO:0000256" key="1">
    <source>
        <dbReference type="SAM" id="MobiDB-lite"/>
    </source>
</evidence>
<name>A0ABW3YCJ9_9ACTN</name>
<keyword evidence="2" id="KW-0812">Transmembrane</keyword>
<evidence type="ECO:0000313" key="4">
    <source>
        <dbReference type="Proteomes" id="UP001597260"/>
    </source>
</evidence>
<feature type="transmembrane region" description="Helical" evidence="2">
    <location>
        <begin position="188"/>
        <end position="210"/>
    </location>
</feature>
<feature type="region of interest" description="Disordered" evidence="1">
    <location>
        <begin position="60"/>
        <end position="148"/>
    </location>
</feature>
<keyword evidence="4" id="KW-1185">Reference proteome</keyword>
<organism evidence="3 4">
    <name type="scientific">Micromonospora sonneratiae</name>
    <dbReference type="NCBI Taxonomy" id="1184706"/>
    <lineage>
        <taxon>Bacteria</taxon>
        <taxon>Bacillati</taxon>
        <taxon>Actinomycetota</taxon>
        <taxon>Actinomycetes</taxon>
        <taxon>Micromonosporales</taxon>
        <taxon>Micromonosporaceae</taxon>
        <taxon>Micromonospora</taxon>
    </lineage>
</organism>
<keyword evidence="2" id="KW-1133">Transmembrane helix</keyword>
<feature type="transmembrane region" description="Helical" evidence="2">
    <location>
        <begin position="222"/>
        <end position="244"/>
    </location>
</feature>
<dbReference type="Proteomes" id="UP001597260">
    <property type="component" value="Unassembled WGS sequence"/>
</dbReference>
<comment type="caution">
    <text evidence="3">The sequence shown here is derived from an EMBL/GenBank/DDBJ whole genome shotgun (WGS) entry which is preliminary data.</text>
</comment>
<evidence type="ECO:0000256" key="2">
    <source>
        <dbReference type="SAM" id="Phobius"/>
    </source>
</evidence>
<dbReference type="RefSeq" id="WP_377570807.1">
    <property type="nucleotide sequence ID" value="NZ_JBHTMP010000018.1"/>
</dbReference>
<feature type="compositionally biased region" description="Pro residues" evidence="1">
    <location>
        <begin position="86"/>
        <end position="96"/>
    </location>
</feature>
<keyword evidence="2" id="KW-0472">Membrane</keyword>
<evidence type="ECO:0000313" key="3">
    <source>
        <dbReference type="EMBL" id="MFD1322182.1"/>
    </source>
</evidence>
<accession>A0ABW3YCJ9</accession>
<dbReference type="EMBL" id="JBHTMP010000018">
    <property type="protein sequence ID" value="MFD1322182.1"/>
    <property type="molecule type" value="Genomic_DNA"/>
</dbReference>
<proteinExistence type="predicted"/>
<sequence length="292" mass="30358">MASFDEYAALARQLHELQRSEERTAALAAQQRDAVVTGADRLGQRLVLQRQRLEQIAQAIGEQLSPPPDTGPQAAGPGYPVMPGQPALPVPGPPGQLVPGQPALPVAGQHPVLPAGPTRLALSADPARPPHSQQPAAAGPVPAPRPAPVDPVRALDLARQAADTADAVASRVETLAQRPPLLPGWSPVARAITVYGGFALIAVIMGVILFQQIDKRDLGSWFTAIAWSGAGLPAVAFFSGYLVLNAWGKPRIVVGQQPSGYLRLGFLICFLVVPAAACVFGAFPVLAEGPGG</sequence>
<feature type="transmembrane region" description="Helical" evidence="2">
    <location>
        <begin position="264"/>
        <end position="287"/>
    </location>
</feature>
<protein>
    <submittedName>
        <fullName evidence="3">Uncharacterized protein</fullName>
    </submittedName>
</protein>
<gene>
    <name evidence="3" type="ORF">ACFQ4H_13880</name>
</gene>
<reference evidence="4" key="1">
    <citation type="journal article" date="2019" name="Int. J. Syst. Evol. Microbiol.">
        <title>The Global Catalogue of Microorganisms (GCM) 10K type strain sequencing project: providing services to taxonomists for standard genome sequencing and annotation.</title>
        <authorList>
            <consortium name="The Broad Institute Genomics Platform"/>
            <consortium name="The Broad Institute Genome Sequencing Center for Infectious Disease"/>
            <person name="Wu L."/>
            <person name="Ma J."/>
        </authorList>
    </citation>
    <scope>NUCLEOTIDE SEQUENCE [LARGE SCALE GENOMIC DNA]</scope>
    <source>
        <strain evidence="4">JCM 31037</strain>
    </source>
</reference>